<dbReference type="AlphaFoldDB" id="A0A9P6HQJ6"/>
<gene>
    <name evidence="3" type="ORF">BJ322DRAFT_1103078</name>
</gene>
<dbReference type="Proteomes" id="UP000736335">
    <property type="component" value="Unassembled WGS sequence"/>
</dbReference>
<evidence type="ECO:0000313" key="4">
    <source>
        <dbReference type="Proteomes" id="UP000736335"/>
    </source>
</evidence>
<protein>
    <recommendedName>
        <fullName evidence="2">BTB domain-containing protein</fullName>
    </recommendedName>
</protein>
<evidence type="ECO:0000256" key="1">
    <source>
        <dbReference type="SAM" id="MobiDB-lite"/>
    </source>
</evidence>
<evidence type="ECO:0000259" key="2">
    <source>
        <dbReference type="SMART" id="SM00225"/>
    </source>
</evidence>
<proteinExistence type="predicted"/>
<dbReference type="CDD" id="cd14733">
    <property type="entry name" value="BACK"/>
    <property type="match status" value="1"/>
</dbReference>
<feature type="region of interest" description="Disordered" evidence="1">
    <location>
        <begin position="129"/>
        <end position="153"/>
    </location>
</feature>
<dbReference type="PANTHER" id="PTHR24410:SF23">
    <property type="entry name" value="BTB DOMAIN-CONTAINING PROTEIN-RELATED"/>
    <property type="match status" value="1"/>
</dbReference>
<keyword evidence="4" id="KW-1185">Reference proteome</keyword>
<dbReference type="InterPro" id="IPR000210">
    <property type="entry name" value="BTB/POZ_dom"/>
</dbReference>
<feature type="domain" description="BTB" evidence="2">
    <location>
        <begin position="82"/>
        <end position="297"/>
    </location>
</feature>
<organism evidence="3 4">
    <name type="scientific">Thelephora terrestris</name>
    <dbReference type="NCBI Taxonomy" id="56493"/>
    <lineage>
        <taxon>Eukaryota</taxon>
        <taxon>Fungi</taxon>
        <taxon>Dikarya</taxon>
        <taxon>Basidiomycota</taxon>
        <taxon>Agaricomycotina</taxon>
        <taxon>Agaricomycetes</taxon>
        <taxon>Thelephorales</taxon>
        <taxon>Thelephoraceae</taxon>
        <taxon>Thelephora</taxon>
    </lineage>
</organism>
<reference evidence="3" key="2">
    <citation type="submission" date="2020-11" db="EMBL/GenBank/DDBJ databases">
        <authorList>
            <consortium name="DOE Joint Genome Institute"/>
            <person name="Kuo A."/>
            <person name="Miyauchi S."/>
            <person name="Kiss E."/>
            <person name="Drula E."/>
            <person name="Kohler A."/>
            <person name="Sanchez-Garcia M."/>
            <person name="Andreopoulos B."/>
            <person name="Barry K.W."/>
            <person name="Bonito G."/>
            <person name="Buee M."/>
            <person name="Carver A."/>
            <person name="Chen C."/>
            <person name="Cichocki N."/>
            <person name="Clum A."/>
            <person name="Culley D."/>
            <person name="Crous P.W."/>
            <person name="Fauchery L."/>
            <person name="Girlanda M."/>
            <person name="Hayes R."/>
            <person name="Keri Z."/>
            <person name="Labutti K."/>
            <person name="Lipzen A."/>
            <person name="Lombard V."/>
            <person name="Magnuson J."/>
            <person name="Maillard F."/>
            <person name="Morin E."/>
            <person name="Murat C."/>
            <person name="Nolan M."/>
            <person name="Ohm R."/>
            <person name="Pangilinan J."/>
            <person name="Pereira M."/>
            <person name="Perotto S."/>
            <person name="Peter M."/>
            <person name="Riley R."/>
            <person name="Sitrit Y."/>
            <person name="Stielow B."/>
            <person name="Szollosi G."/>
            <person name="Zifcakova L."/>
            <person name="Stursova M."/>
            <person name="Spatafora J.W."/>
            <person name="Tedersoo L."/>
            <person name="Vaario L.-M."/>
            <person name="Yamada A."/>
            <person name="Yan M."/>
            <person name="Wang P."/>
            <person name="Xu J."/>
            <person name="Bruns T."/>
            <person name="Baldrian P."/>
            <person name="Vilgalys R."/>
            <person name="Henrissat B."/>
            <person name="Grigoriev I.V."/>
            <person name="Hibbett D."/>
            <person name="Nagy L.G."/>
            <person name="Martin F.M."/>
        </authorList>
    </citation>
    <scope>NUCLEOTIDE SEQUENCE</scope>
    <source>
        <strain evidence="3">UH-Tt-Lm1</strain>
    </source>
</reference>
<dbReference type="InterPro" id="IPR051481">
    <property type="entry name" value="BTB-POZ/Galectin-3-binding"/>
</dbReference>
<reference evidence="3" key="1">
    <citation type="journal article" date="2020" name="Nat. Commun.">
        <title>Large-scale genome sequencing of mycorrhizal fungi provides insights into the early evolution of symbiotic traits.</title>
        <authorList>
            <person name="Miyauchi S."/>
            <person name="Kiss E."/>
            <person name="Kuo A."/>
            <person name="Drula E."/>
            <person name="Kohler A."/>
            <person name="Sanchez-Garcia M."/>
            <person name="Morin E."/>
            <person name="Andreopoulos B."/>
            <person name="Barry K.W."/>
            <person name="Bonito G."/>
            <person name="Buee M."/>
            <person name="Carver A."/>
            <person name="Chen C."/>
            <person name="Cichocki N."/>
            <person name="Clum A."/>
            <person name="Culley D."/>
            <person name="Crous P.W."/>
            <person name="Fauchery L."/>
            <person name="Girlanda M."/>
            <person name="Hayes R.D."/>
            <person name="Keri Z."/>
            <person name="LaButti K."/>
            <person name="Lipzen A."/>
            <person name="Lombard V."/>
            <person name="Magnuson J."/>
            <person name="Maillard F."/>
            <person name="Murat C."/>
            <person name="Nolan M."/>
            <person name="Ohm R.A."/>
            <person name="Pangilinan J."/>
            <person name="Pereira M.F."/>
            <person name="Perotto S."/>
            <person name="Peter M."/>
            <person name="Pfister S."/>
            <person name="Riley R."/>
            <person name="Sitrit Y."/>
            <person name="Stielow J.B."/>
            <person name="Szollosi G."/>
            <person name="Zifcakova L."/>
            <person name="Stursova M."/>
            <person name="Spatafora J.W."/>
            <person name="Tedersoo L."/>
            <person name="Vaario L.M."/>
            <person name="Yamada A."/>
            <person name="Yan M."/>
            <person name="Wang P."/>
            <person name="Xu J."/>
            <person name="Bruns T."/>
            <person name="Baldrian P."/>
            <person name="Vilgalys R."/>
            <person name="Dunand C."/>
            <person name="Henrissat B."/>
            <person name="Grigoriev I.V."/>
            <person name="Hibbett D."/>
            <person name="Nagy L.G."/>
            <person name="Martin F.M."/>
        </authorList>
    </citation>
    <scope>NUCLEOTIDE SEQUENCE</scope>
    <source>
        <strain evidence="3">UH-Tt-Lm1</strain>
    </source>
</reference>
<dbReference type="Pfam" id="PF00651">
    <property type="entry name" value="BTB"/>
    <property type="match status" value="1"/>
</dbReference>
<dbReference type="SMART" id="SM00225">
    <property type="entry name" value="BTB"/>
    <property type="match status" value="1"/>
</dbReference>
<dbReference type="OrthoDB" id="2524557at2759"/>
<dbReference type="EMBL" id="WIUZ02000001">
    <property type="protein sequence ID" value="KAF9792591.1"/>
    <property type="molecule type" value="Genomic_DNA"/>
</dbReference>
<dbReference type="InterPro" id="IPR011333">
    <property type="entry name" value="SKP1/BTB/POZ_sf"/>
</dbReference>
<evidence type="ECO:0000313" key="3">
    <source>
        <dbReference type="EMBL" id="KAF9792591.1"/>
    </source>
</evidence>
<feature type="region of interest" description="Disordered" evidence="1">
    <location>
        <begin position="208"/>
        <end position="229"/>
    </location>
</feature>
<dbReference type="SUPFAM" id="SSF54695">
    <property type="entry name" value="POZ domain"/>
    <property type="match status" value="2"/>
</dbReference>
<dbReference type="PANTHER" id="PTHR24410">
    <property type="entry name" value="HL07962P-RELATED"/>
    <property type="match status" value="1"/>
</dbReference>
<comment type="caution">
    <text evidence="3">The sequence shown here is derived from an EMBL/GenBank/DDBJ whole genome shotgun (WGS) entry which is preliminary data.</text>
</comment>
<sequence>MATNPSHILIARNSRNNHNPSASLSIATETHAAAAGVFRSAGSPPWTAQEHEVDIVPDASESEDDISIDIDDTFTRQSPLPGTVKIIVESATFWAHKEVLYWSSPFFQAALSGDWAETGRPASMSSIITISQPPSDPGNRTGEPSTPVMTFGPVEVDDDDEDELLYSRKTDTDITATDVESSPTCPDAIAGARLDSLKKLQGNSMMVPDELNKSSPAKTDKSKAQDPWTRVGNGIPEAVIILKEERATTFHDFLKFVYPHTECTITWNNVEGLMNISHKLSVPALQQRCMTFLLTHAAGKPIKAMRIAELFEEEELYREASRFVLENLNGWTEQEMSSLSQDTLLKLEKRRNWFLERVLKLGLTHIAKEYQCCPTCPDSATCARLLEEKWRQAYHAIFRFGPCQPSMVYRYLRTLEGVTPPLSLTHLSCQITAKAFAATLFDRMFSLGLRGSGLNTTPLGAQSGTAAQTGPRRHFLYCTLKPETVPYTKRQREISTVIS</sequence>
<dbReference type="Gene3D" id="3.30.710.10">
    <property type="entry name" value="Potassium Channel Kv1.1, Chain A"/>
    <property type="match status" value="2"/>
</dbReference>
<name>A0A9P6HQJ6_9AGAM</name>
<accession>A0A9P6HQJ6</accession>